<dbReference type="Proteomes" id="UP001150925">
    <property type="component" value="Unassembled WGS sequence"/>
</dbReference>
<evidence type="ECO:0000259" key="2">
    <source>
        <dbReference type="Pfam" id="PF00076"/>
    </source>
</evidence>
<dbReference type="SUPFAM" id="SSF54928">
    <property type="entry name" value="RNA-binding domain, RBD"/>
    <property type="match status" value="1"/>
</dbReference>
<dbReference type="OrthoDB" id="5681093at2759"/>
<gene>
    <name evidence="3" type="primary">ACIN1</name>
    <name evidence="3" type="ORF">IWQ62_005195</name>
</gene>
<evidence type="ECO:0000313" key="3">
    <source>
        <dbReference type="EMBL" id="KAJ1956951.1"/>
    </source>
</evidence>
<dbReference type="InterPro" id="IPR000504">
    <property type="entry name" value="RRM_dom"/>
</dbReference>
<dbReference type="AlphaFoldDB" id="A0A9W8E5G4"/>
<name>A0A9W8E5G4_9FUNG</name>
<accession>A0A9W8E5G4</accession>
<dbReference type="EC" id="3.4.14.5" evidence="3"/>
<dbReference type="GO" id="GO:0008239">
    <property type="term" value="F:dipeptidyl-peptidase activity"/>
    <property type="evidence" value="ECO:0007669"/>
    <property type="project" value="UniProtKB-EC"/>
</dbReference>
<dbReference type="PANTHER" id="PTHR47031:SF3">
    <property type="entry name" value="SAP DOMAIN-CONTAINING PROTEIN"/>
    <property type="match status" value="1"/>
</dbReference>
<organism evidence="3 4">
    <name type="scientific">Dispira parvispora</name>
    <dbReference type="NCBI Taxonomy" id="1520584"/>
    <lineage>
        <taxon>Eukaryota</taxon>
        <taxon>Fungi</taxon>
        <taxon>Fungi incertae sedis</taxon>
        <taxon>Zoopagomycota</taxon>
        <taxon>Kickxellomycotina</taxon>
        <taxon>Dimargaritomycetes</taxon>
        <taxon>Dimargaritales</taxon>
        <taxon>Dimargaritaceae</taxon>
        <taxon>Dispira</taxon>
    </lineage>
</organism>
<evidence type="ECO:0000256" key="1">
    <source>
        <dbReference type="SAM" id="MobiDB-lite"/>
    </source>
</evidence>
<dbReference type="InterPro" id="IPR012677">
    <property type="entry name" value="Nucleotide-bd_a/b_plait_sf"/>
</dbReference>
<dbReference type="Gene3D" id="3.30.70.330">
    <property type="match status" value="1"/>
</dbReference>
<keyword evidence="4" id="KW-1185">Reference proteome</keyword>
<feature type="compositionally biased region" description="Low complexity" evidence="1">
    <location>
        <begin position="227"/>
        <end position="236"/>
    </location>
</feature>
<protein>
    <submittedName>
        <fullName evidence="3">Apoptotic chromatin condensation inducer in the nucleus</fullName>
        <ecNumber evidence="3">3.4.14.5</ecNumber>
    </submittedName>
</protein>
<feature type="domain" description="RRM" evidence="2">
    <location>
        <begin position="100"/>
        <end position="160"/>
    </location>
</feature>
<dbReference type="EMBL" id="JANBPY010002030">
    <property type="protein sequence ID" value="KAJ1956951.1"/>
    <property type="molecule type" value="Genomic_DNA"/>
</dbReference>
<feature type="compositionally biased region" description="Polar residues" evidence="1">
    <location>
        <begin position="43"/>
        <end position="66"/>
    </location>
</feature>
<keyword evidence="3" id="KW-0378">Hydrolase</keyword>
<proteinExistence type="predicted"/>
<sequence>MSRIQLQKEPPRRKLDTEGTQKNLNCCVEKTLENEVGTDTEVPDNNGTIASHTKENTTATNNGQSKRATDDQGQPPAKKKKRSKDGRGKQRQFSPTPGLCIRNLGSPLELHELQELLAQFGRIRALHLSQNQTHAFVYYEFSTEAVLARKRLYGLPFPSHTDALMTLEFVTAKRMGELFEAEAQLIQAGSTQPRIVDAPKDAPPEWYGLIVQELDPNTVPPPPTEQPPTAEEITSD</sequence>
<feature type="region of interest" description="Disordered" evidence="1">
    <location>
        <begin position="214"/>
        <end position="236"/>
    </location>
</feature>
<dbReference type="GO" id="GO:0003723">
    <property type="term" value="F:RNA binding"/>
    <property type="evidence" value="ECO:0007669"/>
    <property type="project" value="InterPro"/>
</dbReference>
<feature type="region of interest" description="Disordered" evidence="1">
    <location>
        <begin position="1"/>
        <end position="100"/>
    </location>
</feature>
<dbReference type="PANTHER" id="PTHR47031">
    <property type="entry name" value="SAP DNA-BINDING DOMAIN-CONTAINING PROTEIN"/>
    <property type="match status" value="1"/>
</dbReference>
<reference evidence="3" key="1">
    <citation type="submission" date="2022-07" db="EMBL/GenBank/DDBJ databases">
        <title>Phylogenomic reconstructions and comparative analyses of Kickxellomycotina fungi.</title>
        <authorList>
            <person name="Reynolds N.K."/>
            <person name="Stajich J.E."/>
            <person name="Barry K."/>
            <person name="Grigoriev I.V."/>
            <person name="Crous P."/>
            <person name="Smith M.E."/>
        </authorList>
    </citation>
    <scope>NUCLEOTIDE SEQUENCE</scope>
    <source>
        <strain evidence="3">RSA 1196</strain>
    </source>
</reference>
<dbReference type="Pfam" id="PF00076">
    <property type="entry name" value="RRM_1"/>
    <property type="match status" value="1"/>
</dbReference>
<comment type="caution">
    <text evidence="3">The sequence shown here is derived from an EMBL/GenBank/DDBJ whole genome shotgun (WGS) entry which is preliminary data.</text>
</comment>
<evidence type="ECO:0000313" key="4">
    <source>
        <dbReference type="Proteomes" id="UP001150925"/>
    </source>
</evidence>
<dbReference type="InterPro" id="IPR035979">
    <property type="entry name" value="RBD_domain_sf"/>
</dbReference>
<feature type="compositionally biased region" description="Basic and acidic residues" evidence="1">
    <location>
        <begin position="9"/>
        <end position="19"/>
    </location>
</feature>